<reference evidence="3" key="1">
    <citation type="submission" date="2018-06" db="EMBL/GenBank/DDBJ databases">
        <authorList>
            <person name="Guldener U."/>
        </authorList>
    </citation>
    <scope>NUCLEOTIDE SEQUENCE [LARGE SCALE GENOMIC DNA]</scope>
    <source>
        <strain evidence="3">UTAD17</strain>
    </source>
</reference>
<dbReference type="SUPFAM" id="SSF51735">
    <property type="entry name" value="NAD(P)-binding Rossmann-fold domains"/>
    <property type="match status" value="1"/>
</dbReference>
<dbReference type="Pfam" id="PF00106">
    <property type="entry name" value="adh_short"/>
    <property type="match status" value="1"/>
</dbReference>
<organism evidence="2 3">
    <name type="scientific">Saccharomycodes ludwigii</name>
    <dbReference type="NCBI Taxonomy" id="36035"/>
    <lineage>
        <taxon>Eukaryota</taxon>
        <taxon>Fungi</taxon>
        <taxon>Dikarya</taxon>
        <taxon>Ascomycota</taxon>
        <taxon>Saccharomycotina</taxon>
        <taxon>Saccharomycetes</taxon>
        <taxon>Saccharomycodales</taxon>
        <taxon>Saccharomycodaceae</taxon>
        <taxon>Saccharomycodes</taxon>
    </lineage>
</organism>
<evidence type="ECO:0000313" key="3">
    <source>
        <dbReference type="Proteomes" id="UP000262825"/>
    </source>
</evidence>
<dbReference type="GO" id="GO:0016616">
    <property type="term" value="F:oxidoreductase activity, acting on the CH-OH group of donors, NAD or NADP as acceptor"/>
    <property type="evidence" value="ECO:0007669"/>
    <property type="project" value="TreeGrafter"/>
</dbReference>
<feature type="transmembrane region" description="Helical" evidence="1">
    <location>
        <begin position="20"/>
        <end position="43"/>
    </location>
</feature>
<dbReference type="EMBL" id="UFAJ01000713">
    <property type="protein sequence ID" value="SSD61464.1"/>
    <property type="molecule type" value="Genomic_DNA"/>
</dbReference>
<evidence type="ECO:0000256" key="1">
    <source>
        <dbReference type="SAM" id="Phobius"/>
    </source>
</evidence>
<keyword evidence="1" id="KW-1133">Transmembrane helix</keyword>
<dbReference type="OrthoDB" id="5840532at2759"/>
<feature type="transmembrane region" description="Helical" evidence="1">
    <location>
        <begin position="49"/>
        <end position="67"/>
    </location>
</feature>
<protein>
    <submittedName>
        <fullName evidence="2">Uncharacterized protein</fullName>
    </submittedName>
</protein>
<dbReference type="Gene3D" id="3.40.50.720">
    <property type="entry name" value="NAD(P)-binding Rossmann-like Domain"/>
    <property type="match status" value="1"/>
</dbReference>
<dbReference type="InterPro" id="IPR002347">
    <property type="entry name" value="SDR_fam"/>
</dbReference>
<keyword evidence="3" id="KW-1185">Reference proteome</keyword>
<gene>
    <name evidence="2" type="ORF">SCODWIG_03225</name>
</gene>
<keyword evidence="1" id="KW-0472">Membrane</keyword>
<evidence type="ECO:0000313" key="2">
    <source>
        <dbReference type="EMBL" id="SSD61464.1"/>
    </source>
</evidence>
<dbReference type="InterPro" id="IPR036291">
    <property type="entry name" value="NAD(P)-bd_dom_sf"/>
</dbReference>
<dbReference type="VEuPathDB" id="FungiDB:SCODWIG_03225"/>
<dbReference type="PRINTS" id="PR00081">
    <property type="entry name" value="GDHRDH"/>
</dbReference>
<proteinExistence type="predicted"/>
<accession>A0A376BA96</accession>
<dbReference type="PANTHER" id="PTHR24322:SF743">
    <property type="entry name" value="AER111WP"/>
    <property type="match status" value="1"/>
</dbReference>
<name>A0A376BA96_9ASCO</name>
<dbReference type="Proteomes" id="UP000262825">
    <property type="component" value="Unassembled WGS sequence"/>
</dbReference>
<sequence>MHLRSNKNVMNIDTLTYYLLYIPIFKYYGIITIALNLGIILIYGIDFHFNLSIIISILVISITQAIIKVNQWCKKNNGGKNEWIPLSKRENVSINVVVTGGGNGLGLKIVESLISRYSNNKTISNLNNLKMSIIVIDKEIPVGITSTKNLSVEVHYIKHDFKNAPNQNLYKKILEKFDNSNSNSINVLINNAAIRYKFDELYNIEDDIIRENFQVNVFSPVSLIKMLKPNYLITISSVLGLIAPSNCSVYAATKSALLSFHDSWIHERRERRGLLVLPGQLKDTDMFRNITPPKPFFAPLVDINQLVNEILLKLEIGECGELCMPLYVNFMSILRCLPYFMVEILRKFSGVDDCKEENF</sequence>
<keyword evidence="1" id="KW-0812">Transmembrane</keyword>
<dbReference type="PANTHER" id="PTHR24322">
    <property type="entry name" value="PKSB"/>
    <property type="match status" value="1"/>
</dbReference>
<dbReference type="AlphaFoldDB" id="A0A376BA96"/>